<dbReference type="PANTHER" id="PTHR37536">
    <property type="entry name" value="PUTATIVE (AFU_ORTHOLOGUE AFUA_3G02970)-RELATED"/>
    <property type="match status" value="1"/>
</dbReference>
<comment type="caution">
    <text evidence="2">The sequence shown here is derived from an EMBL/GenBank/DDBJ whole genome shotgun (WGS) entry which is preliminary data.</text>
</comment>
<name>A0ABT6XYY0_ALISE</name>
<protein>
    <submittedName>
        <fullName evidence="2">G1 family endopeptidase</fullName>
    </submittedName>
</protein>
<feature type="compositionally biased region" description="Low complexity" evidence="1">
    <location>
        <begin position="270"/>
        <end position="291"/>
    </location>
</feature>
<evidence type="ECO:0000313" key="3">
    <source>
        <dbReference type="Proteomes" id="UP001529245"/>
    </source>
</evidence>
<dbReference type="Pfam" id="PF01828">
    <property type="entry name" value="Peptidase_A4"/>
    <property type="match status" value="1"/>
</dbReference>
<evidence type="ECO:0000313" key="2">
    <source>
        <dbReference type="EMBL" id="MDI9260290.1"/>
    </source>
</evidence>
<sequence>MGATKRTFRRSRRGRWMAALVLMGGVGAAWTYVHAVGGASEKASGVYLTSEASLPSGTQTSENWGGYIDTPAGSQGYTSITGAWTVPSITGREGAMAAQWIGLGGVQTQDLLQIGTLEQVENGQTQVQVFWEKLPNAANTVMTIPVGSKVWAAIQQQSASTWGLTLRAVTPSGQTLSKTITVTLSNGYAENIGTSAEWISEDPSTMRGGLYPLANAGAVQFTDATVNGEPLAASSNQVQPVAMVDRFGNVVIAPSSIGMDGESFTTTTYSDSTTTAWPGSSGWTNSSGPSSAWPGTSGFPFPTGQGWGVGTGNGWPSQTTWSFSIPGDGAGWTQWIWPTGHHHWSIDIPMGNGTTIAVQLSWGW</sequence>
<accession>A0ABT6XYY0</accession>
<organism evidence="2 3">
    <name type="scientific">Alicyclobacillus sendaiensis PA2</name>
    <dbReference type="NCBI Taxonomy" id="3029425"/>
    <lineage>
        <taxon>Bacteria</taxon>
        <taxon>Bacillati</taxon>
        <taxon>Bacillota</taxon>
        <taxon>Bacilli</taxon>
        <taxon>Bacillales</taxon>
        <taxon>Alicyclobacillaceae</taxon>
        <taxon>Alicyclobacillus</taxon>
    </lineage>
</organism>
<dbReference type="InterPro" id="IPR038656">
    <property type="entry name" value="Peptidase_G1_sf"/>
</dbReference>
<dbReference type="InterPro" id="IPR000250">
    <property type="entry name" value="Peptidase_G1"/>
</dbReference>
<dbReference type="RefSeq" id="WP_283203778.1">
    <property type="nucleotide sequence ID" value="NZ_JASGCB010000013.1"/>
</dbReference>
<dbReference type="PANTHER" id="PTHR37536:SF1">
    <property type="entry name" value="ASPERGILLOPEPSIN, PUTAITVE (AFU_ORTHOLOGUE AFUA_7G01200)"/>
    <property type="match status" value="1"/>
</dbReference>
<dbReference type="Proteomes" id="UP001529245">
    <property type="component" value="Unassembled WGS sequence"/>
</dbReference>
<dbReference type="Gene3D" id="2.60.120.700">
    <property type="entry name" value="Peptidase G1"/>
    <property type="match status" value="1"/>
</dbReference>
<keyword evidence="3" id="KW-1185">Reference proteome</keyword>
<gene>
    <name evidence="2" type="ORF">QID03_08800</name>
</gene>
<evidence type="ECO:0000256" key="1">
    <source>
        <dbReference type="SAM" id="MobiDB-lite"/>
    </source>
</evidence>
<feature type="region of interest" description="Disordered" evidence="1">
    <location>
        <begin position="270"/>
        <end position="298"/>
    </location>
</feature>
<dbReference type="CDD" id="cd13426">
    <property type="entry name" value="Peptidase_G1"/>
    <property type="match status" value="1"/>
</dbReference>
<dbReference type="SUPFAM" id="SSF49899">
    <property type="entry name" value="Concanavalin A-like lectins/glucanases"/>
    <property type="match status" value="1"/>
</dbReference>
<dbReference type="InterPro" id="IPR013320">
    <property type="entry name" value="ConA-like_dom_sf"/>
</dbReference>
<dbReference type="EMBL" id="JASGCB010000013">
    <property type="protein sequence ID" value="MDI9260290.1"/>
    <property type="molecule type" value="Genomic_DNA"/>
</dbReference>
<proteinExistence type="predicted"/>
<reference evidence="2 3" key="1">
    <citation type="submission" date="2023-04" db="EMBL/GenBank/DDBJ databases">
        <title>A. sendaiensis sub sp. chiapanensis a novel subspecie with specific adaptation in bacterial cell wall isolated from an active volcano.</title>
        <authorList>
            <person name="Alvarez Gutierrez P.E."/>
            <person name="Ortiz Cortes L.Y."/>
        </authorList>
    </citation>
    <scope>NUCLEOTIDE SEQUENCE [LARGE SCALE GENOMIC DNA]</scope>
    <source>
        <strain evidence="2 3">PA2</strain>
    </source>
</reference>